<evidence type="ECO:0000313" key="2">
    <source>
        <dbReference type="Proteomes" id="UP000065641"/>
    </source>
</evidence>
<accession>A0A0S2K9Z2</accession>
<gene>
    <name evidence="1" type="ORF">PS2015_189</name>
</gene>
<protein>
    <recommendedName>
        <fullName evidence="3">Permuted papain-like amidase YaeF/Yiix C92 family enzyme</fullName>
    </recommendedName>
</protein>
<dbReference type="Proteomes" id="UP000065641">
    <property type="component" value="Chromosome"/>
</dbReference>
<dbReference type="STRING" id="1249552.PS2015_189"/>
<evidence type="ECO:0008006" key="3">
    <source>
        <dbReference type="Google" id="ProtNLM"/>
    </source>
</evidence>
<organism evidence="1 2">
    <name type="scientific">Pseudohongiella spirulinae</name>
    <dbReference type="NCBI Taxonomy" id="1249552"/>
    <lineage>
        <taxon>Bacteria</taxon>
        <taxon>Pseudomonadati</taxon>
        <taxon>Pseudomonadota</taxon>
        <taxon>Gammaproteobacteria</taxon>
        <taxon>Pseudomonadales</taxon>
        <taxon>Pseudohongiellaceae</taxon>
        <taxon>Pseudohongiella</taxon>
    </lineage>
</organism>
<dbReference type="EMBL" id="CP013189">
    <property type="protein sequence ID" value="ALO44883.1"/>
    <property type="molecule type" value="Genomic_DNA"/>
</dbReference>
<dbReference type="KEGG" id="pspi:PS2015_189"/>
<dbReference type="OrthoDB" id="6198833at2"/>
<dbReference type="RefSeq" id="WP_058020404.1">
    <property type="nucleotide sequence ID" value="NZ_CP013189.1"/>
</dbReference>
<reference evidence="1 2" key="1">
    <citation type="submission" date="2015-11" db="EMBL/GenBank/DDBJ databases">
        <authorList>
            <person name="Zhang Y."/>
            <person name="Guo Z."/>
        </authorList>
    </citation>
    <scope>NUCLEOTIDE SEQUENCE [LARGE SCALE GENOMIC DNA]</scope>
    <source>
        <strain evidence="1 2">KCTC 32221</strain>
    </source>
</reference>
<dbReference type="SUPFAM" id="SSF54001">
    <property type="entry name" value="Cysteine proteinases"/>
    <property type="match status" value="1"/>
</dbReference>
<keyword evidence="2" id="KW-1185">Reference proteome</keyword>
<dbReference type="Gene3D" id="3.90.1720.10">
    <property type="entry name" value="endopeptidase domain like (from Nostoc punctiforme)"/>
    <property type="match status" value="1"/>
</dbReference>
<dbReference type="InterPro" id="IPR038765">
    <property type="entry name" value="Papain-like_cys_pep_sf"/>
</dbReference>
<evidence type="ECO:0000313" key="1">
    <source>
        <dbReference type="EMBL" id="ALO44883.1"/>
    </source>
</evidence>
<sequence>MLIGDVLLVTGDNKLSSGLVAAQKAIYKNSISSHVELGLGDGTFVHATGDGGVHVTFILDELVQCKDEWRAIRLKGISEDQQEELGKAGLYFLRQDYNKIFMGSGNDHSSFCSELIAKVYEKAGISILDKKKPSKVAPAHFDKEADQLSDWEDVTDEYKERLKEIEANPFPYRLACGTIKASMAKRHITSGGRETIFKAMEMMAEKEGNPRLKEIVDEVKKDLREKRVLHFWDENDQN</sequence>
<dbReference type="InterPro" id="IPR024453">
    <property type="entry name" value="Peptidase_C92"/>
</dbReference>
<proteinExistence type="predicted"/>
<name>A0A0S2K9Z2_9GAMM</name>
<dbReference type="AlphaFoldDB" id="A0A0S2K9Z2"/>
<dbReference type="Pfam" id="PF05708">
    <property type="entry name" value="Peptidase_C92"/>
    <property type="match status" value="1"/>
</dbReference>